<dbReference type="GO" id="GO:0005524">
    <property type="term" value="F:ATP binding"/>
    <property type="evidence" value="ECO:0007669"/>
    <property type="project" value="UniProtKB-KW"/>
</dbReference>
<dbReference type="EC" id="3.6.4.13" evidence="1"/>
<evidence type="ECO:0000256" key="1">
    <source>
        <dbReference type="ARBA" id="ARBA00012552"/>
    </source>
</evidence>
<keyword evidence="16" id="KW-1185">Reference proteome</keyword>
<dbReference type="InterPro" id="IPR050079">
    <property type="entry name" value="DEAD_box_RNA_helicase"/>
</dbReference>
<dbReference type="GO" id="GO:0005829">
    <property type="term" value="C:cytosol"/>
    <property type="evidence" value="ECO:0007669"/>
    <property type="project" value="TreeGrafter"/>
</dbReference>
<gene>
    <name evidence="15" type="primary">DRS1</name>
    <name evidence="15" type="ORF">IWQ62_000451</name>
</gene>
<name>A0A9W8E612_9FUNG</name>
<evidence type="ECO:0000256" key="5">
    <source>
        <dbReference type="ARBA" id="ARBA00022840"/>
    </source>
</evidence>
<dbReference type="CDD" id="cd18787">
    <property type="entry name" value="SF2_C_DEAD"/>
    <property type="match status" value="1"/>
</dbReference>
<dbReference type="SUPFAM" id="SSF52540">
    <property type="entry name" value="P-loop containing nucleoside triphosphate hydrolases"/>
    <property type="match status" value="1"/>
</dbReference>
<feature type="domain" description="Helicase ATP-binding" evidence="12">
    <location>
        <begin position="184"/>
        <end position="358"/>
    </location>
</feature>
<evidence type="ECO:0000256" key="7">
    <source>
        <dbReference type="ARBA" id="ARBA00047984"/>
    </source>
</evidence>
<evidence type="ECO:0000256" key="4">
    <source>
        <dbReference type="ARBA" id="ARBA00022806"/>
    </source>
</evidence>
<dbReference type="PROSITE" id="PS00039">
    <property type="entry name" value="DEAD_ATP_HELICASE"/>
    <property type="match status" value="1"/>
</dbReference>
<keyword evidence="5 9" id="KW-0067">ATP-binding</keyword>
<feature type="domain" description="DEAD-box RNA helicase Q" evidence="14">
    <location>
        <begin position="153"/>
        <end position="181"/>
    </location>
</feature>
<feature type="coiled-coil region" evidence="10">
    <location>
        <begin position="532"/>
        <end position="572"/>
    </location>
</feature>
<accession>A0A9W8E612</accession>
<keyword evidence="2 9" id="KW-0547">Nucleotide-binding</keyword>
<dbReference type="PROSITE" id="PS51194">
    <property type="entry name" value="HELICASE_CTER"/>
    <property type="match status" value="1"/>
</dbReference>
<evidence type="ECO:0000256" key="11">
    <source>
        <dbReference type="SAM" id="MobiDB-lite"/>
    </source>
</evidence>
<evidence type="ECO:0000259" key="13">
    <source>
        <dbReference type="PROSITE" id="PS51194"/>
    </source>
</evidence>
<feature type="compositionally biased region" description="Basic residues" evidence="11">
    <location>
        <begin position="651"/>
        <end position="662"/>
    </location>
</feature>
<dbReference type="AlphaFoldDB" id="A0A9W8E612"/>
<dbReference type="PROSITE" id="PS51192">
    <property type="entry name" value="HELICASE_ATP_BIND_1"/>
    <property type="match status" value="1"/>
</dbReference>
<proteinExistence type="inferred from homology"/>
<evidence type="ECO:0000256" key="2">
    <source>
        <dbReference type="ARBA" id="ARBA00022741"/>
    </source>
</evidence>
<feature type="short sequence motif" description="Q motif" evidence="8">
    <location>
        <begin position="153"/>
        <end position="181"/>
    </location>
</feature>
<dbReference type="InterPro" id="IPR027417">
    <property type="entry name" value="P-loop_NTPase"/>
</dbReference>
<dbReference type="OrthoDB" id="10259843at2759"/>
<dbReference type="EMBL" id="JANBPY010000030">
    <property type="protein sequence ID" value="KAJ1969711.1"/>
    <property type="molecule type" value="Genomic_DNA"/>
</dbReference>
<evidence type="ECO:0000256" key="8">
    <source>
        <dbReference type="PROSITE-ProRule" id="PRU00552"/>
    </source>
</evidence>
<dbReference type="SMART" id="SM00490">
    <property type="entry name" value="HELICc"/>
    <property type="match status" value="1"/>
</dbReference>
<keyword evidence="4 9" id="KW-0347">Helicase</keyword>
<dbReference type="SMART" id="SM00487">
    <property type="entry name" value="DEXDc"/>
    <property type="match status" value="1"/>
</dbReference>
<dbReference type="GO" id="GO:0016787">
    <property type="term" value="F:hydrolase activity"/>
    <property type="evidence" value="ECO:0007669"/>
    <property type="project" value="UniProtKB-KW"/>
</dbReference>
<evidence type="ECO:0000259" key="14">
    <source>
        <dbReference type="PROSITE" id="PS51195"/>
    </source>
</evidence>
<feature type="compositionally biased region" description="Basic residues" evidence="11">
    <location>
        <begin position="618"/>
        <end position="632"/>
    </location>
</feature>
<keyword evidence="6" id="KW-0694">RNA-binding</keyword>
<feature type="domain" description="Helicase C-terminal" evidence="13">
    <location>
        <begin position="369"/>
        <end position="533"/>
    </location>
</feature>
<organism evidence="15 16">
    <name type="scientific">Dispira parvispora</name>
    <dbReference type="NCBI Taxonomy" id="1520584"/>
    <lineage>
        <taxon>Eukaryota</taxon>
        <taxon>Fungi</taxon>
        <taxon>Fungi incertae sedis</taxon>
        <taxon>Zoopagomycota</taxon>
        <taxon>Kickxellomycotina</taxon>
        <taxon>Dimargaritomycetes</taxon>
        <taxon>Dimargaritales</taxon>
        <taxon>Dimargaritaceae</taxon>
        <taxon>Dispira</taxon>
    </lineage>
</organism>
<dbReference type="PROSITE" id="PS51195">
    <property type="entry name" value="Q_MOTIF"/>
    <property type="match status" value="1"/>
</dbReference>
<dbReference type="CDD" id="cd17947">
    <property type="entry name" value="DEADc_DDX27"/>
    <property type="match status" value="1"/>
</dbReference>
<keyword evidence="10" id="KW-0175">Coiled coil</keyword>
<feature type="region of interest" description="Disordered" evidence="11">
    <location>
        <begin position="26"/>
        <end position="131"/>
    </location>
</feature>
<evidence type="ECO:0000256" key="10">
    <source>
        <dbReference type="SAM" id="Coils"/>
    </source>
</evidence>
<evidence type="ECO:0000256" key="9">
    <source>
        <dbReference type="RuleBase" id="RU000492"/>
    </source>
</evidence>
<evidence type="ECO:0000259" key="12">
    <source>
        <dbReference type="PROSITE" id="PS51192"/>
    </source>
</evidence>
<feature type="compositionally biased region" description="Basic residues" evidence="11">
    <location>
        <begin position="716"/>
        <end position="726"/>
    </location>
</feature>
<dbReference type="InterPro" id="IPR014014">
    <property type="entry name" value="RNA_helicase_DEAD_Q_motif"/>
</dbReference>
<dbReference type="InterPro" id="IPR000629">
    <property type="entry name" value="RNA-helicase_DEAD-box_CS"/>
</dbReference>
<dbReference type="GO" id="GO:0003724">
    <property type="term" value="F:RNA helicase activity"/>
    <property type="evidence" value="ECO:0007669"/>
    <property type="project" value="UniProtKB-EC"/>
</dbReference>
<dbReference type="GO" id="GO:0003723">
    <property type="term" value="F:RNA binding"/>
    <property type="evidence" value="ECO:0007669"/>
    <property type="project" value="UniProtKB-KW"/>
</dbReference>
<evidence type="ECO:0000256" key="6">
    <source>
        <dbReference type="ARBA" id="ARBA00022884"/>
    </source>
</evidence>
<dbReference type="InterPro" id="IPR014001">
    <property type="entry name" value="Helicase_ATP-bd"/>
</dbReference>
<protein>
    <recommendedName>
        <fullName evidence="1">RNA helicase</fullName>
        <ecNumber evidence="1">3.6.4.13</ecNumber>
    </recommendedName>
</protein>
<sequence>MEDESAIDRLISVYSTKVRHQSDLTVGPLHGAMLPGFDSESDGTSDFESIVEDLSSDEEVGEGTEDSENDTDNESAAMESNDEDNEDHLALPDTSDEEFSDAEGDNDVQTDLSDAEDDDSETEDESEIDEVEEARKRAFFAPEEEAQVDDLPQSFVTMNLSRPILKGLSQVGFSQPTPIQSQAIPLALLGKDICGGAVTGSGKTAAFVVPILERLLYRPRQVAATRVLVLCPTRELAIQCHSVAVKLGAFTDIQFCLCVGGLKIASQEAVLRQRPDVVIATPGRLIDHIHNSRSFTLEDLEILVMDEADRMLEDGFKAELTEIVKHCPKSRQTMLFSATMTDNIDELIRLSLNRPALVQIDSAKKTAKKLTQEFVRIRDSREGDRPAILLALCRKVCKSKCIIFFRSKLAVKEMNIMFTILGLRSAALHGDLSQIQRLAALELFRDGQVDFLLATDVAARGLDIKNVESVINFNMPLNYAQYLHRVGRTARAGRIGRAITLAGEADRKILRLAIKNSSQSKVKHRVLQPTTVEKYRERIGKIRDRVKDVMDNDKIDEKITVAEMQLRKTENMLKHRDDIMARPAKTWFQSSAQKQENQSWANKEYNAKFSAKAQQALKKAKKSEKLSRRKARQGSEEDHKAQQQAMGSIRAAKKAKRPKRLTKLSETNPAPTKRPRTQGDKLNVGFTEDLTNPTKKGAGKPRMAAKKSMSNVKLQNKAKGKGKGKR</sequence>
<dbReference type="InterPro" id="IPR011545">
    <property type="entry name" value="DEAD/DEAH_box_helicase_dom"/>
</dbReference>
<dbReference type="Pfam" id="PF00271">
    <property type="entry name" value="Helicase_C"/>
    <property type="match status" value="1"/>
</dbReference>
<dbReference type="Pfam" id="PF00270">
    <property type="entry name" value="DEAD"/>
    <property type="match status" value="1"/>
</dbReference>
<evidence type="ECO:0000313" key="16">
    <source>
        <dbReference type="Proteomes" id="UP001150925"/>
    </source>
</evidence>
<keyword evidence="3 9" id="KW-0378">Hydrolase</keyword>
<reference evidence="15" key="1">
    <citation type="submission" date="2022-07" db="EMBL/GenBank/DDBJ databases">
        <title>Phylogenomic reconstructions and comparative analyses of Kickxellomycotina fungi.</title>
        <authorList>
            <person name="Reynolds N.K."/>
            <person name="Stajich J.E."/>
            <person name="Barry K."/>
            <person name="Grigoriev I.V."/>
            <person name="Crous P."/>
            <person name="Smith M.E."/>
        </authorList>
    </citation>
    <scope>NUCLEOTIDE SEQUENCE</scope>
    <source>
        <strain evidence="15">RSA 1196</strain>
    </source>
</reference>
<dbReference type="Gene3D" id="3.40.50.300">
    <property type="entry name" value="P-loop containing nucleotide triphosphate hydrolases"/>
    <property type="match status" value="2"/>
</dbReference>
<dbReference type="Proteomes" id="UP001150925">
    <property type="component" value="Unassembled WGS sequence"/>
</dbReference>
<dbReference type="PANTHER" id="PTHR47959:SF1">
    <property type="entry name" value="ATP-DEPENDENT RNA HELICASE DBPA"/>
    <property type="match status" value="1"/>
</dbReference>
<dbReference type="PANTHER" id="PTHR47959">
    <property type="entry name" value="ATP-DEPENDENT RNA HELICASE RHLE-RELATED"/>
    <property type="match status" value="1"/>
</dbReference>
<comment type="similarity">
    <text evidence="9">Belongs to the DEAD box helicase family.</text>
</comment>
<dbReference type="InterPro" id="IPR001650">
    <property type="entry name" value="Helicase_C-like"/>
</dbReference>
<comment type="caution">
    <text evidence="15">The sequence shown here is derived from an EMBL/GenBank/DDBJ whole genome shotgun (WGS) entry which is preliminary data.</text>
</comment>
<feature type="compositionally biased region" description="Acidic residues" evidence="11">
    <location>
        <begin position="94"/>
        <end position="131"/>
    </location>
</feature>
<feature type="compositionally biased region" description="Acidic residues" evidence="11">
    <location>
        <begin position="39"/>
        <end position="73"/>
    </location>
</feature>
<comment type="catalytic activity">
    <reaction evidence="7">
        <text>ATP + H2O = ADP + phosphate + H(+)</text>
        <dbReference type="Rhea" id="RHEA:13065"/>
        <dbReference type="ChEBI" id="CHEBI:15377"/>
        <dbReference type="ChEBI" id="CHEBI:15378"/>
        <dbReference type="ChEBI" id="CHEBI:30616"/>
        <dbReference type="ChEBI" id="CHEBI:43474"/>
        <dbReference type="ChEBI" id="CHEBI:456216"/>
        <dbReference type="EC" id="3.6.4.13"/>
    </reaction>
</comment>
<evidence type="ECO:0000256" key="3">
    <source>
        <dbReference type="ARBA" id="ARBA00022801"/>
    </source>
</evidence>
<evidence type="ECO:0000313" key="15">
    <source>
        <dbReference type="EMBL" id="KAJ1969711.1"/>
    </source>
</evidence>
<feature type="region of interest" description="Disordered" evidence="11">
    <location>
        <begin position="615"/>
        <end position="726"/>
    </location>
</feature>